<dbReference type="GO" id="GO:0016747">
    <property type="term" value="F:acyltransferase activity, transferring groups other than amino-acyl groups"/>
    <property type="evidence" value="ECO:0007669"/>
    <property type="project" value="InterPro"/>
</dbReference>
<name>A0A9X1VXV3_9BURK</name>
<keyword evidence="2 4" id="KW-0012">Acyltransferase</keyword>
<dbReference type="PANTHER" id="PTHR43877">
    <property type="entry name" value="AMINOALKYLPHOSPHONATE N-ACETYLTRANSFERASE-RELATED-RELATED"/>
    <property type="match status" value="1"/>
</dbReference>
<accession>A0A9X1VXV3</accession>
<organism evidence="4 5">
    <name type="scientific">Variovorax terrae</name>
    <dbReference type="NCBI Taxonomy" id="2923278"/>
    <lineage>
        <taxon>Bacteria</taxon>
        <taxon>Pseudomonadati</taxon>
        <taxon>Pseudomonadota</taxon>
        <taxon>Betaproteobacteria</taxon>
        <taxon>Burkholderiales</taxon>
        <taxon>Comamonadaceae</taxon>
        <taxon>Variovorax</taxon>
    </lineage>
</organism>
<dbReference type="InterPro" id="IPR050832">
    <property type="entry name" value="Bact_Acetyltransf"/>
</dbReference>
<gene>
    <name evidence="4" type="ORF">MMF98_13320</name>
</gene>
<sequence length="181" mass="19620">MEKTAHPASTPAWLIRSAEPADAAAMSALLGQPGTFEGTLQLPDMPIASRLEMLQRVDSSGCRLVAVASDQVIGMASLHSPQPSLRRAHVRSLAIGLAPGWQGRGLGRELIVRLLDWADHWAGVLRIELQVHADNERAAALYRSLGFVEEGRHRGYALKHGRYVDSLSMARLHPNPPTLAG</sequence>
<dbReference type="SUPFAM" id="SSF55729">
    <property type="entry name" value="Acyl-CoA N-acyltransferases (Nat)"/>
    <property type="match status" value="1"/>
</dbReference>
<feature type="domain" description="N-acetyltransferase" evidence="3">
    <location>
        <begin position="13"/>
        <end position="174"/>
    </location>
</feature>
<dbReference type="PROSITE" id="PS51186">
    <property type="entry name" value="GNAT"/>
    <property type="match status" value="1"/>
</dbReference>
<comment type="caution">
    <text evidence="4">The sequence shown here is derived from an EMBL/GenBank/DDBJ whole genome shotgun (WGS) entry which is preliminary data.</text>
</comment>
<dbReference type="InterPro" id="IPR000182">
    <property type="entry name" value="GNAT_dom"/>
</dbReference>
<dbReference type="InterPro" id="IPR016181">
    <property type="entry name" value="Acyl_CoA_acyltransferase"/>
</dbReference>
<dbReference type="AlphaFoldDB" id="A0A9X1VXV3"/>
<dbReference type="EMBL" id="JALGBI010000001">
    <property type="protein sequence ID" value="MCJ0764189.1"/>
    <property type="molecule type" value="Genomic_DNA"/>
</dbReference>
<dbReference type="RefSeq" id="WP_243306761.1">
    <property type="nucleotide sequence ID" value="NZ_JALGBI010000001.1"/>
</dbReference>
<evidence type="ECO:0000313" key="4">
    <source>
        <dbReference type="EMBL" id="MCJ0764189.1"/>
    </source>
</evidence>
<evidence type="ECO:0000256" key="2">
    <source>
        <dbReference type="ARBA" id="ARBA00023315"/>
    </source>
</evidence>
<dbReference type="Proteomes" id="UP001139447">
    <property type="component" value="Unassembled WGS sequence"/>
</dbReference>
<evidence type="ECO:0000259" key="3">
    <source>
        <dbReference type="PROSITE" id="PS51186"/>
    </source>
</evidence>
<keyword evidence="1 4" id="KW-0808">Transferase</keyword>
<evidence type="ECO:0000256" key="1">
    <source>
        <dbReference type="ARBA" id="ARBA00022679"/>
    </source>
</evidence>
<dbReference type="Pfam" id="PF00583">
    <property type="entry name" value="Acetyltransf_1"/>
    <property type="match status" value="1"/>
</dbReference>
<protein>
    <submittedName>
        <fullName evidence="4">GNAT family N-acetyltransferase</fullName>
        <ecNumber evidence="4">2.3.1.-</ecNumber>
    </submittedName>
</protein>
<proteinExistence type="predicted"/>
<reference evidence="4" key="1">
    <citation type="submission" date="2022-03" db="EMBL/GenBank/DDBJ databases">
        <authorList>
            <person name="Woo C.Y."/>
        </authorList>
    </citation>
    <scope>NUCLEOTIDE SEQUENCE</scope>
    <source>
        <strain evidence="4">CYS-02</strain>
    </source>
</reference>
<evidence type="ECO:0000313" key="5">
    <source>
        <dbReference type="Proteomes" id="UP001139447"/>
    </source>
</evidence>
<dbReference type="EC" id="2.3.1.-" evidence="4"/>
<dbReference type="Gene3D" id="3.40.630.30">
    <property type="match status" value="1"/>
</dbReference>
<dbReference type="CDD" id="cd04301">
    <property type="entry name" value="NAT_SF"/>
    <property type="match status" value="1"/>
</dbReference>
<keyword evidence="5" id="KW-1185">Reference proteome</keyword>